<organism evidence="3">
    <name type="scientific">marine sediment metagenome</name>
    <dbReference type="NCBI Taxonomy" id="412755"/>
    <lineage>
        <taxon>unclassified sequences</taxon>
        <taxon>metagenomes</taxon>
        <taxon>ecological metagenomes</taxon>
    </lineage>
</organism>
<feature type="transmembrane region" description="Helical" evidence="1">
    <location>
        <begin position="36"/>
        <end position="55"/>
    </location>
</feature>
<evidence type="ECO:0000259" key="2">
    <source>
        <dbReference type="Pfam" id="PF07670"/>
    </source>
</evidence>
<feature type="transmembrane region" description="Helical" evidence="1">
    <location>
        <begin position="67"/>
        <end position="85"/>
    </location>
</feature>
<sequence>MGLPESMGIVWAATIMTNLYAGMLVFFDLVQSETLSVAQVTVLCTLLLVSHGLPVEARIAQRAGIKLSVTLLIRIGGALLFAWLLHQTYSAGDFLQQTNELAWKPGTRDTGLQSWAMAQLQSLLVIFVVIALLLTLLKILRLTGVLGWLEMLLAPFLRMMGIGRQATTLTVVGMTLGLAFGGGLLIHEAEQGHVSRRDVFASLTMLGLCHSLIEDTLLMLLLGAHVSGVIWLRMLFTVLTMALITRWLKLSQGVLKQQGVRGVPLLKLRIAGFPGTIEQPLLHEAVAAPLEPS</sequence>
<proteinExistence type="predicted"/>
<feature type="non-terminal residue" evidence="3">
    <location>
        <position position="293"/>
    </location>
</feature>
<feature type="transmembrane region" description="Helical" evidence="1">
    <location>
        <begin position="115"/>
        <end position="137"/>
    </location>
</feature>
<keyword evidence="1" id="KW-0472">Membrane</keyword>
<protein>
    <recommendedName>
        <fullName evidence="2">Nucleoside transporter/FeoB GTPase Gate domain-containing protein</fullName>
    </recommendedName>
</protein>
<feature type="transmembrane region" description="Helical" evidence="1">
    <location>
        <begin position="199"/>
        <end position="224"/>
    </location>
</feature>
<reference evidence="3" key="1">
    <citation type="journal article" date="2014" name="Front. Microbiol.">
        <title>High frequency of phylogenetically diverse reductive dehalogenase-homologous genes in deep subseafloor sedimentary metagenomes.</title>
        <authorList>
            <person name="Kawai M."/>
            <person name="Futagami T."/>
            <person name="Toyoda A."/>
            <person name="Takaki Y."/>
            <person name="Nishi S."/>
            <person name="Hori S."/>
            <person name="Arai W."/>
            <person name="Tsubouchi T."/>
            <person name="Morono Y."/>
            <person name="Uchiyama I."/>
            <person name="Ito T."/>
            <person name="Fujiyama A."/>
            <person name="Inagaki F."/>
            <person name="Takami H."/>
        </authorList>
    </citation>
    <scope>NUCLEOTIDE SEQUENCE</scope>
    <source>
        <strain evidence="3">Expedition CK06-06</strain>
    </source>
</reference>
<keyword evidence="1" id="KW-0812">Transmembrane</keyword>
<feature type="transmembrane region" description="Helical" evidence="1">
    <location>
        <begin position="168"/>
        <end position="187"/>
    </location>
</feature>
<comment type="caution">
    <text evidence="3">The sequence shown here is derived from an EMBL/GenBank/DDBJ whole genome shotgun (WGS) entry which is preliminary data.</text>
</comment>
<dbReference type="InterPro" id="IPR011642">
    <property type="entry name" value="Gate_dom"/>
</dbReference>
<evidence type="ECO:0000256" key="1">
    <source>
        <dbReference type="SAM" id="Phobius"/>
    </source>
</evidence>
<gene>
    <name evidence="3" type="ORF">S01H4_37594</name>
</gene>
<feature type="domain" description="Nucleoside transporter/FeoB GTPase Gate" evidence="2">
    <location>
        <begin position="123"/>
        <end position="211"/>
    </location>
</feature>
<evidence type="ECO:0000313" key="3">
    <source>
        <dbReference type="EMBL" id="GAH01477.1"/>
    </source>
</evidence>
<feature type="transmembrane region" description="Helical" evidence="1">
    <location>
        <begin position="230"/>
        <end position="248"/>
    </location>
</feature>
<dbReference type="AlphaFoldDB" id="X1C2I2"/>
<dbReference type="Pfam" id="PF07670">
    <property type="entry name" value="Gate"/>
    <property type="match status" value="1"/>
</dbReference>
<dbReference type="EMBL" id="BART01020214">
    <property type="protein sequence ID" value="GAH01477.1"/>
    <property type="molecule type" value="Genomic_DNA"/>
</dbReference>
<feature type="transmembrane region" description="Helical" evidence="1">
    <location>
        <begin position="9"/>
        <end position="30"/>
    </location>
</feature>
<keyword evidence="1" id="KW-1133">Transmembrane helix</keyword>
<name>X1C2I2_9ZZZZ</name>
<accession>X1C2I2</accession>
<feature type="transmembrane region" description="Helical" evidence="1">
    <location>
        <begin position="144"/>
        <end position="162"/>
    </location>
</feature>